<dbReference type="Pfam" id="PF01841">
    <property type="entry name" value="Transglut_core"/>
    <property type="match status" value="1"/>
</dbReference>
<dbReference type="InterPro" id="IPR002931">
    <property type="entry name" value="Transglutaminase-like"/>
</dbReference>
<dbReference type="PANTHER" id="PTHR33490">
    <property type="entry name" value="BLR5614 PROTEIN-RELATED"/>
    <property type="match status" value="1"/>
</dbReference>
<dbReference type="AlphaFoldDB" id="A0A221KHH1"/>
<name>A0A221KHH1_VITFI</name>
<gene>
    <name evidence="2" type="ORF">VITFI_CDS2506</name>
</gene>
<protein>
    <submittedName>
        <fullName evidence="2">Transglutaminase</fullName>
    </submittedName>
</protein>
<dbReference type="Gene3D" id="3.10.620.30">
    <property type="match status" value="1"/>
</dbReference>
<organism evidence="2 3">
    <name type="scientific">Vitreoscilla filiformis</name>
    <dbReference type="NCBI Taxonomy" id="63"/>
    <lineage>
        <taxon>Bacteria</taxon>
        <taxon>Pseudomonadati</taxon>
        <taxon>Pseudomonadota</taxon>
        <taxon>Betaproteobacteria</taxon>
        <taxon>Neisseriales</taxon>
        <taxon>Neisseriaceae</taxon>
        <taxon>Vitreoscilla</taxon>
    </lineage>
</organism>
<reference evidence="2 3" key="1">
    <citation type="submission" date="2017-07" db="EMBL/GenBank/DDBJ databases">
        <title>Complete Genome Sequence of the cosmetic ferment Vitreoscilla filiformis (ATCC15551).</title>
        <authorList>
            <person name="Contreras S."/>
            <person name="Sagory-Zalkind P."/>
            <person name="Blanquart H."/>
            <person name="Iltis A."/>
            <person name="Morand S.C."/>
        </authorList>
    </citation>
    <scope>NUCLEOTIDE SEQUENCE [LARGE SCALE GENOMIC DNA]</scope>
    <source>
        <strain evidence="2 3">ATCC 15551</strain>
    </source>
</reference>
<evidence type="ECO:0000259" key="1">
    <source>
        <dbReference type="SMART" id="SM00460"/>
    </source>
</evidence>
<dbReference type="Pfam" id="PF21295">
    <property type="entry name" value="Bact_transglu_N_2"/>
    <property type="match status" value="1"/>
</dbReference>
<dbReference type="EMBL" id="CP022423">
    <property type="protein sequence ID" value="ASM78283.1"/>
    <property type="molecule type" value="Genomic_DNA"/>
</dbReference>
<dbReference type="PANTHER" id="PTHR33490:SF12">
    <property type="entry name" value="BLL5557 PROTEIN"/>
    <property type="match status" value="1"/>
</dbReference>
<proteinExistence type="predicted"/>
<dbReference type="InterPro" id="IPR048930">
    <property type="entry name" value="Bact_transglu_N_2"/>
</dbReference>
<dbReference type="InterPro" id="IPR038765">
    <property type="entry name" value="Papain-like_cys_pep_sf"/>
</dbReference>
<dbReference type="Gene3D" id="2.60.40.2250">
    <property type="match status" value="1"/>
</dbReference>
<dbReference type="KEGG" id="vff:VITFI_CDS2506"/>
<dbReference type="Proteomes" id="UP000199729">
    <property type="component" value="Chromosome"/>
</dbReference>
<evidence type="ECO:0000313" key="2">
    <source>
        <dbReference type="EMBL" id="ASM78283.1"/>
    </source>
</evidence>
<accession>A0A221KHH1</accession>
<keyword evidence="3" id="KW-1185">Reference proteome</keyword>
<dbReference type="SUPFAM" id="SSF54001">
    <property type="entry name" value="Cysteine proteinases"/>
    <property type="match status" value="1"/>
</dbReference>
<sequence>MDTAGAVPVLTPPFSHQPLRLGFSIALQYDVAAPGADFIFNVQPAQTRQQHLVHERLTLNQAILPQAHMDSVSRSRYVRLQAWPGTLTLNYRAVVDLFHHQADPMELGEIPVMQLPPAVLGFLCPSRYCESDRLQALAMAQFGQVSPGYQRVVAIRDWVRTQLRFEANTSDSTTSACDSLNRGAGVCRDFAHVMIGLCRALNIPARFATGFDYGADPALGPPDFHAYVEVYVGHRWYLFDPSGTAIPMSFVRLATGRDASDAAFAMIFGSVTCYAPIIHVAPQPNAQGILVTPEHTWRALSTDGMASLAQ</sequence>
<dbReference type="SMART" id="SM00460">
    <property type="entry name" value="TGc"/>
    <property type="match status" value="1"/>
</dbReference>
<feature type="domain" description="Transglutaminase-like" evidence="1">
    <location>
        <begin position="179"/>
        <end position="243"/>
    </location>
</feature>
<evidence type="ECO:0000313" key="3">
    <source>
        <dbReference type="Proteomes" id="UP000199729"/>
    </source>
</evidence>